<dbReference type="InterPro" id="IPR000014">
    <property type="entry name" value="PAS"/>
</dbReference>
<evidence type="ECO:0000256" key="1">
    <source>
        <dbReference type="ARBA" id="ARBA00000085"/>
    </source>
</evidence>
<evidence type="ECO:0000256" key="5">
    <source>
        <dbReference type="ARBA" id="ARBA00022553"/>
    </source>
</evidence>
<dbReference type="EC" id="2.7.13.3" evidence="3"/>
<dbReference type="GO" id="GO:0000155">
    <property type="term" value="F:phosphorelay sensor kinase activity"/>
    <property type="evidence" value="ECO:0007669"/>
    <property type="project" value="InterPro"/>
</dbReference>
<dbReference type="GO" id="GO:0005886">
    <property type="term" value="C:plasma membrane"/>
    <property type="evidence" value="ECO:0007669"/>
    <property type="project" value="UniProtKB-SubCell"/>
</dbReference>
<dbReference type="InterPro" id="IPR003661">
    <property type="entry name" value="HisK_dim/P_dom"/>
</dbReference>
<evidence type="ECO:0000256" key="3">
    <source>
        <dbReference type="ARBA" id="ARBA00012438"/>
    </source>
</evidence>
<dbReference type="Pfam" id="PF13188">
    <property type="entry name" value="PAS_8"/>
    <property type="match status" value="1"/>
</dbReference>
<reference evidence="13 14" key="1">
    <citation type="submission" date="2019-06" db="EMBL/GenBank/DDBJ databases">
        <authorList>
            <person name="Jiang L."/>
        </authorList>
    </citation>
    <scope>NUCLEOTIDE SEQUENCE [LARGE SCALE GENOMIC DNA]</scope>
    <source>
        <strain evidence="13 14">YIM 48858</strain>
    </source>
</reference>
<feature type="domain" description="Histidine kinase" evidence="12">
    <location>
        <begin position="121"/>
        <end position="345"/>
    </location>
</feature>
<keyword evidence="7" id="KW-0547">Nucleotide-binding</keyword>
<dbReference type="InterPro" id="IPR036890">
    <property type="entry name" value="HATPase_C_sf"/>
</dbReference>
<gene>
    <name evidence="13" type="ORF">FHG71_09405</name>
</gene>
<dbReference type="InterPro" id="IPR003594">
    <property type="entry name" value="HATPase_dom"/>
</dbReference>
<dbReference type="Gene3D" id="3.30.450.20">
    <property type="entry name" value="PAS domain"/>
    <property type="match status" value="1"/>
</dbReference>
<keyword evidence="10" id="KW-0902">Two-component regulatory system</keyword>
<evidence type="ECO:0000256" key="8">
    <source>
        <dbReference type="ARBA" id="ARBA00022777"/>
    </source>
</evidence>
<dbReference type="PANTHER" id="PTHR45453:SF1">
    <property type="entry name" value="PHOSPHATE REGULON SENSOR PROTEIN PHOR"/>
    <property type="match status" value="1"/>
</dbReference>
<evidence type="ECO:0000313" key="13">
    <source>
        <dbReference type="EMBL" id="TNC71948.1"/>
    </source>
</evidence>
<keyword evidence="4" id="KW-1003">Cell membrane</keyword>
<evidence type="ECO:0000256" key="6">
    <source>
        <dbReference type="ARBA" id="ARBA00022679"/>
    </source>
</evidence>
<dbReference type="Proteomes" id="UP000305709">
    <property type="component" value="Unassembled WGS sequence"/>
</dbReference>
<dbReference type="SUPFAM" id="SSF55874">
    <property type="entry name" value="ATPase domain of HSP90 chaperone/DNA topoisomerase II/histidine kinase"/>
    <property type="match status" value="1"/>
</dbReference>
<evidence type="ECO:0000256" key="2">
    <source>
        <dbReference type="ARBA" id="ARBA00004236"/>
    </source>
</evidence>
<dbReference type="OrthoDB" id="9813151at2"/>
<proteinExistence type="predicted"/>
<protein>
    <recommendedName>
        <fullName evidence="3">histidine kinase</fullName>
        <ecNumber evidence="3">2.7.13.3</ecNumber>
    </recommendedName>
</protein>
<dbReference type="InterPro" id="IPR005467">
    <property type="entry name" value="His_kinase_dom"/>
</dbReference>
<keyword evidence="5" id="KW-0597">Phosphoprotein</keyword>
<dbReference type="CDD" id="cd00082">
    <property type="entry name" value="HisKA"/>
    <property type="match status" value="1"/>
</dbReference>
<dbReference type="Pfam" id="PF00512">
    <property type="entry name" value="HisKA"/>
    <property type="match status" value="1"/>
</dbReference>
<keyword evidence="8 13" id="KW-0418">Kinase</keyword>
<evidence type="ECO:0000256" key="11">
    <source>
        <dbReference type="ARBA" id="ARBA00023136"/>
    </source>
</evidence>
<keyword evidence="6" id="KW-0808">Transferase</keyword>
<dbReference type="SUPFAM" id="SSF55785">
    <property type="entry name" value="PYP-like sensor domain (PAS domain)"/>
    <property type="match status" value="1"/>
</dbReference>
<dbReference type="InterPro" id="IPR004358">
    <property type="entry name" value="Sig_transdc_His_kin-like_C"/>
</dbReference>
<evidence type="ECO:0000259" key="12">
    <source>
        <dbReference type="PROSITE" id="PS50109"/>
    </source>
</evidence>
<dbReference type="SMART" id="SM00387">
    <property type="entry name" value="HATPase_c"/>
    <property type="match status" value="1"/>
</dbReference>
<dbReference type="FunFam" id="3.30.565.10:FF:000006">
    <property type="entry name" value="Sensor histidine kinase WalK"/>
    <property type="match status" value="1"/>
</dbReference>
<comment type="caution">
    <text evidence="13">The sequence shown here is derived from an EMBL/GenBank/DDBJ whole genome shotgun (WGS) entry which is preliminary data.</text>
</comment>
<dbReference type="RefSeq" id="WP_139081378.1">
    <property type="nucleotide sequence ID" value="NZ_VDFV01000010.1"/>
</dbReference>
<dbReference type="Gene3D" id="1.10.287.130">
    <property type="match status" value="1"/>
</dbReference>
<evidence type="ECO:0000256" key="7">
    <source>
        <dbReference type="ARBA" id="ARBA00022741"/>
    </source>
</evidence>
<evidence type="ECO:0000256" key="10">
    <source>
        <dbReference type="ARBA" id="ARBA00023012"/>
    </source>
</evidence>
<comment type="subcellular location">
    <subcellularLocation>
        <location evidence="2">Cell membrane</location>
    </subcellularLocation>
</comment>
<dbReference type="InterPro" id="IPR036097">
    <property type="entry name" value="HisK_dim/P_sf"/>
</dbReference>
<sequence>MTPDILALVKALPIPAVLIDASERIEAANPAAASLFGHDGTGRHYITVLRQPATLDVVEATLRDGHPREGRYLGTDGSRDTTWRVSARDVALATGRRVIVTFEDVTAVEEAGTIRRDFVANVSHELRSPLTALLGFVETLRGPARDDAAARERFLGIILREAQRMARLVDDLLSLSRVEAEERRRPTERVDLRALAASVAATLEPVAAQSGAEIRLNLPDQAPTILGDSGQLRQVLTNLVENAIKYGGRSGPVEVALTGPAEQPGLRRQGVRLSVTDRGPGIAAHHIPRLTERFYRVDTHRSREVGGTGLGLAIVKHIVSRHRGRLRIESEIGRGSTFSVILPAD</sequence>
<dbReference type="PRINTS" id="PR00344">
    <property type="entry name" value="BCTRLSENSOR"/>
</dbReference>
<dbReference type="GO" id="GO:0004721">
    <property type="term" value="F:phosphoprotein phosphatase activity"/>
    <property type="evidence" value="ECO:0007669"/>
    <property type="project" value="TreeGrafter"/>
</dbReference>
<evidence type="ECO:0000256" key="4">
    <source>
        <dbReference type="ARBA" id="ARBA00022475"/>
    </source>
</evidence>
<dbReference type="EMBL" id="VDFV01000010">
    <property type="protein sequence ID" value="TNC71948.1"/>
    <property type="molecule type" value="Genomic_DNA"/>
</dbReference>
<keyword evidence="9" id="KW-0067">ATP-binding</keyword>
<dbReference type="GO" id="GO:0005524">
    <property type="term" value="F:ATP binding"/>
    <property type="evidence" value="ECO:0007669"/>
    <property type="project" value="UniProtKB-KW"/>
</dbReference>
<keyword evidence="14" id="KW-1185">Reference proteome</keyword>
<comment type="catalytic activity">
    <reaction evidence="1">
        <text>ATP + protein L-histidine = ADP + protein N-phospho-L-histidine.</text>
        <dbReference type="EC" id="2.7.13.3"/>
    </reaction>
</comment>
<evidence type="ECO:0000313" key="14">
    <source>
        <dbReference type="Proteomes" id="UP000305709"/>
    </source>
</evidence>
<dbReference type="GO" id="GO:0016036">
    <property type="term" value="P:cellular response to phosphate starvation"/>
    <property type="evidence" value="ECO:0007669"/>
    <property type="project" value="TreeGrafter"/>
</dbReference>
<dbReference type="Pfam" id="PF02518">
    <property type="entry name" value="HATPase_c"/>
    <property type="match status" value="1"/>
</dbReference>
<dbReference type="SUPFAM" id="SSF47384">
    <property type="entry name" value="Homodimeric domain of signal transducing histidine kinase"/>
    <property type="match status" value="1"/>
</dbReference>
<dbReference type="InterPro" id="IPR050351">
    <property type="entry name" value="BphY/WalK/GraS-like"/>
</dbReference>
<organism evidence="13 14">
    <name type="scientific">Rubellimicrobium roseum</name>
    <dbReference type="NCBI Taxonomy" id="687525"/>
    <lineage>
        <taxon>Bacteria</taxon>
        <taxon>Pseudomonadati</taxon>
        <taxon>Pseudomonadota</taxon>
        <taxon>Alphaproteobacteria</taxon>
        <taxon>Rhodobacterales</taxon>
        <taxon>Roseobacteraceae</taxon>
        <taxon>Rubellimicrobium</taxon>
    </lineage>
</organism>
<keyword evidence="11" id="KW-0472">Membrane</keyword>
<dbReference type="AlphaFoldDB" id="A0A5C4NF04"/>
<accession>A0A5C4NF04</accession>
<dbReference type="Gene3D" id="3.30.565.10">
    <property type="entry name" value="Histidine kinase-like ATPase, C-terminal domain"/>
    <property type="match status" value="1"/>
</dbReference>
<dbReference type="FunFam" id="1.10.287.130:FF:000008">
    <property type="entry name" value="Two-component sensor histidine kinase"/>
    <property type="match status" value="1"/>
</dbReference>
<dbReference type="PROSITE" id="PS50109">
    <property type="entry name" value="HIS_KIN"/>
    <property type="match status" value="1"/>
</dbReference>
<evidence type="ECO:0000256" key="9">
    <source>
        <dbReference type="ARBA" id="ARBA00022840"/>
    </source>
</evidence>
<dbReference type="PANTHER" id="PTHR45453">
    <property type="entry name" value="PHOSPHATE REGULON SENSOR PROTEIN PHOR"/>
    <property type="match status" value="1"/>
</dbReference>
<dbReference type="InterPro" id="IPR035965">
    <property type="entry name" value="PAS-like_dom_sf"/>
</dbReference>
<name>A0A5C4NF04_9RHOB</name>
<dbReference type="SMART" id="SM00388">
    <property type="entry name" value="HisKA"/>
    <property type="match status" value="1"/>
</dbReference>